<reference evidence="14 15" key="1">
    <citation type="submission" date="2023-08" db="EMBL/GenBank/DDBJ databases">
        <title>Genome sequence of Thermaerobacter compostii strain Ins1, a spore-forming filamentous bacterium isolated from a deep geothermal reservoir.</title>
        <authorList>
            <person name="Bregnard D."/>
            <person name="Gonzalez D."/>
            <person name="Junier P."/>
        </authorList>
    </citation>
    <scope>NUCLEOTIDE SEQUENCE [LARGE SCALE GENOMIC DNA]</scope>
    <source>
        <strain evidence="14 15">Ins1</strain>
    </source>
</reference>
<dbReference type="Gene3D" id="3.10.310.40">
    <property type="match status" value="1"/>
</dbReference>
<keyword evidence="4 11" id="KW-0547">Nucleotide-binding</keyword>
<evidence type="ECO:0000256" key="1">
    <source>
        <dbReference type="ARBA" id="ARBA00008226"/>
    </source>
</evidence>
<dbReference type="InterPro" id="IPR018163">
    <property type="entry name" value="Thr/Ala-tRNA-synth_IIc_edit"/>
</dbReference>
<evidence type="ECO:0000256" key="2">
    <source>
        <dbReference type="ARBA" id="ARBA00022555"/>
    </source>
</evidence>
<dbReference type="Gene3D" id="3.30.980.10">
    <property type="entry name" value="Threonyl-trna Synthetase, Chain A, domain 2"/>
    <property type="match status" value="1"/>
</dbReference>
<dbReference type="InterPro" id="IPR018164">
    <property type="entry name" value="Ala-tRNA-synth_IIc_N"/>
</dbReference>
<dbReference type="SUPFAM" id="SSF55681">
    <property type="entry name" value="Class II aaRS and biotin synthetases"/>
    <property type="match status" value="1"/>
</dbReference>
<dbReference type="Gene3D" id="3.30.54.20">
    <property type="match status" value="1"/>
</dbReference>
<comment type="catalytic activity">
    <reaction evidence="10 11">
        <text>tRNA(Ala) + L-alanine + ATP = L-alanyl-tRNA(Ala) + AMP + diphosphate</text>
        <dbReference type="Rhea" id="RHEA:12540"/>
        <dbReference type="Rhea" id="RHEA-COMP:9657"/>
        <dbReference type="Rhea" id="RHEA-COMP:9923"/>
        <dbReference type="ChEBI" id="CHEBI:30616"/>
        <dbReference type="ChEBI" id="CHEBI:33019"/>
        <dbReference type="ChEBI" id="CHEBI:57972"/>
        <dbReference type="ChEBI" id="CHEBI:78442"/>
        <dbReference type="ChEBI" id="CHEBI:78497"/>
        <dbReference type="ChEBI" id="CHEBI:456215"/>
        <dbReference type="EC" id="6.1.1.7"/>
    </reaction>
</comment>
<feature type="binding site" evidence="11">
    <location>
        <position position="678"/>
    </location>
    <ligand>
        <name>Zn(2+)</name>
        <dbReference type="ChEBI" id="CHEBI:29105"/>
    </ligand>
</feature>
<keyword evidence="5 11" id="KW-0067">ATP-binding</keyword>
<dbReference type="InterPro" id="IPR050058">
    <property type="entry name" value="Ala-tRNA_ligase"/>
</dbReference>
<feature type="binding site" evidence="11">
    <location>
        <position position="580"/>
    </location>
    <ligand>
        <name>Zn(2+)</name>
        <dbReference type="ChEBI" id="CHEBI:29105"/>
    </ligand>
</feature>
<dbReference type="InterPro" id="IPR012947">
    <property type="entry name" value="tRNA_SAD"/>
</dbReference>
<feature type="coiled-coil region" evidence="12">
    <location>
        <begin position="744"/>
        <end position="771"/>
    </location>
</feature>
<dbReference type="HAMAP" id="MF_00036_B">
    <property type="entry name" value="Ala_tRNA_synth_B"/>
    <property type="match status" value="1"/>
</dbReference>
<evidence type="ECO:0000259" key="13">
    <source>
        <dbReference type="PROSITE" id="PS50860"/>
    </source>
</evidence>
<keyword evidence="12" id="KW-0175">Coiled coil</keyword>
<dbReference type="GO" id="GO:0004813">
    <property type="term" value="F:alanine-tRNA ligase activity"/>
    <property type="evidence" value="ECO:0007669"/>
    <property type="project" value="UniProtKB-EC"/>
</dbReference>
<evidence type="ECO:0000313" key="14">
    <source>
        <dbReference type="EMBL" id="WPD17999.1"/>
    </source>
</evidence>
<evidence type="ECO:0000256" key="9">
    <source>
        <dbReference type="ARBA" id="ARBA00024779"/>
    </source>
</evidence>
<dbReference type="PROSITE" id="PS50860">
    <property type="entry name" value="AA_TRNA_LIGASE_II_ALA"/>
    <property type="match status" value="1"/>
</dbReference>
<comment type="domain">
    <text evidence="11">Consists of three domains; the N-terminal catalytic domain, the editing domain and the C-terminal C-Ala domain. The editing domain removes incorrectly charged amino acids, while the C-Ala domain, along with tRNA(Ala), serves as a bridge to cooperatively bring together the editing and aminoacylation centers thus stimulating deacylation of misacylated tRNAs.</text>
</comment>
<organism evidence="14 15">
    <name type="scientific">Thermaerobacter composti</name>
    <dbReference type="NCBI Taxonomy" id="554949"/>
    <lineage>
        <taxon>Bacteria</taxon>
        <taxon>Bacillati</taxon>
        <taxon>Bacillota</taxon>
        <taxon>Clostridia</taxon>
        <taxon>Eubacteriales</taxon>
        <taxon>Clostridiales Family XVII. Incertae Sedis</taxon>
        <taxon>Thermaerobacter</taxon>
    </lineage>
</organism>
<dbReference type="Proteomes" id="UP001304683">
    <property type="component" value="Chromosome"/>
</dbReference>
<dbReference type="InterPro" id="IPR045864">
    <property type="entry name" value="aa-tRNA-synth_II/BPL/LPL"/>
</dbReference>
<dbReference type="SUPFAM" id="SSF55186">
    <property type="entry name" value="ThrRS/AlaRS common domain"/>
    <property type="match status" value="1"/>
</dbReference>
<dbReference type="Pfam" id="PF02272">
    <property type="entry name" value="DHHA1"/>
    <property type="match status" value="1"/>
</dbReference>
<dbReference type="Gene3D" id="2.40.30.130">
    <property type="match status" value="1"/>
</dbReference>
<evidence type="ECO:0000256" key="6">
    <source>
        <dbReference type="ARBA" id="ARBA00022884"/>
    </source>
</evidence>
<dbReference type="NCBIfam" id="TIGR00344">
    <property type="entry name" value="alaS"/>
    <property type="match status" value="1"/>
</dbReference>
<dbReference type="SMART" id="SM00863">
    <property type="entry name" value="tRNA_SAD"/>
    <property type="match status" value="1"/>
</dbReference>
<dbReference type="PANTHER" id="PTHR11777:SF9">
    <property type="entry name" value="ALANINE--TRNA LIGASE, CYTOPLASMIC"/>
    <property type="match status" value="1"/>
</dbReference>
<feature type="binding site" evidence="11">
    <location>
        <position position="682"/>
    </location>
    <ligand>
        <name>Zn(2+)</name>
        <dbReference type="ChEBI" id="CHEBI:29105"/>
    </ligand>
</feature>
<keyword evidence="8 11" id="KW-0030">Aminoacyl-tRNA synthetase</keyword>
<dbReference type="InterPro" id="IPR018162">
    <property type="entry name" value="Ala-tRNA-ligase_IIc_anticod-bd"/>
</dbReference>
<name>A0ABZ0QKH2_9FIRM</name>
<dbReference type="InterPro" id="IPR018165">
    <property type="entry name" value="Ala-tRNA-synth_IIc_core"/>
</dbReference>
<keyword evidence="6 11" id="KW-0694">RNA-binding</keyword>
<dbReference type="PANTHER" id="PTHR11777">
    <property type="entry name" value="ALANYL-TRNA SYNTHETASE"/>
    <property type="match status" value="1"/>
</dbReference>
<dbReference type="Gene3D" id="6.10.250.550">
    <property type="match status" value="1"/>
</dbReference>
<evidence type="ECO:0000256" key="11">
    <source>
        <dbReference type="HAMAP-Rule" id="MF_00036"/>
    </source>
</evidence>
<evidence type="ECO:0000256" key="12">
    <source>
        <dbReference type="SAM" id="Coils"/>
    </source>
</evidence>
<accession>A0ABZ0QKH2</accession>
<dbReference type="InterPro" id="IPR023033">
    <property type="entry name" value="Ala_tRNA_ligase_euk/bac"/>
</dbReference>
<protein>
    <recommendedName>
        <fullName evidence="11">Alanine--tRNA ligase</fullName>
        <ecNumber evidence="11">6.1.1.7</ecNumber>
    </recommendedName>
    <alternativeName>
        <fullName evidence="11">Alanyl-tRNA synthetase</fullName>
        <shortName evidence="11">AlaRS</shortName>
    </alternativeName>
</protein>
<sequence>MVAASLPGMPAAEIRERFLRFFERHGHTIVPSSSLIPKDDPTLLFTNAGMVQFKDVFTGKEKVPYKRATTAQKCMRAGGKHNDLENVGKTARHHTFFEMLGNFSFGDYFKRDAIRFAWTFLTEELGLPRDRLWATIYRDDDEAFRLWQEVTGIPAHRIVRLGEKDNFWAMGDTGPCGPCSEIVYDRGEEFRCDAEVCGIGACDCDRWLEIWNLVFMQFNRDESGRLEPLPRPSIDTGMGLERIASVMQGVPSNFDTDLFRPLIRATEELTGRRYEDGERGFPFRVIADHARACTFLIADGVLPSNEGRGHVLRRILRRAVRFGRILGLREPFLHRLVDTVGEVMGDAYPEVRQRGEYVARVIRAEEERFFRTLDQGMEILAELIERARRRGDGVIRGEEAFVLYDTYGFPLDLTEDAAEEAGLRVDREGFERAMAVQRERARAAREVEADWDPGSPLAQALADEPATTFTGYERLEDEGTVRLLVKDEEPVERARAGEEVGVILDRTPFYAERGGQVGDTGWLEAAGARLQVVDTQPLPGGRILHKARVTEGTLTVGDRVRARVDGARRAAIMRNHTATHLLHAALKRVLGDHVNQAGSLVAPDRLRFDFTHFEAPTPDQLRAIEDEVNRVILAAVPVRWYWTSLEEALEAGAIALFGEKYGREVRVVQIGDYSLELCGGTHVASTSDIGLFKLTGEGSVAAGVRRVEAVTGWSSLAYLRQREDLLQRLAATLRAPVDDLPARLEALVEAHRDLERQVHRLQGRLARQAADRLLAEAPAVAGVRVIVGELPVDDPEVLRETADYLRQRAGEAAVLLGARSGDRALLVAALTPGAQQRGLHAGRLVGEVARRVGGGGGGRPDLAQAGGREPGRLAEALEQGRRSWLEQLGAAGVAARGQG</sequence>
<feature type="domain" description="Alanyl-transfer RNA synthetases family profile" evidence="13">
    <location>
        <begin position="9"/>
        <end position="721"/>
    </location>
</feature>
<comment type="cofactor">
    <cofactor evidence="11">
        <name>Zn(2+)</name>
        <dbReference type="ChEBI" id="CHEBI:29105"/>
    </cofactor>
    <text evidence="11">Binds 1 zinc ion per subunit.</text>
</comment>
<dbReference type="CDD" id="cd00673">
    <property type="entry name" value="AlaRS_core"/>
    <property type="match status" value="1"/>
</dbReference>
<evidence type="ECO:0000256" key="5">
    <source>
        <dbReference type="ARBA" id="ARBA00022840"/>
    </source>
</evidence>
<keyword evidence="11" id="KW-0963">Cytoplasm</keyword>
<gene>
    <name evidence="11 14" type="primary">alaS</name>
    <name evidence="14" type="ORF">Q5761_06265</name>
</gene>
<dbReference type="EMBL" id="CP132508">
    <property type="protein sequence ID" value="WPD17999.1"/>
    <property type="molecule type" value="Genomic_DNA"/>
</dbReference>
<comment type="subcellular location">
    <subcellularLocation>
        <location evidence="11">Cytoplasm</location>
    </subcellularLocation>
</comment>
<comment type="function">
    <text evidence="9 11">Catalyzes the attachment of alanine to tRNA(Ala) in a two-step reaction: alanine is first activated by ATP to form Ala-AMP and then transferred to the acceptor end of tRNA(Ala). Also edits incorrectly charged Ser-tRNA(Ala) and Gly-tRNA(Ala) via its editing domain.</text>
</comment>
<evidence type="ECO:0000256" key="4">
    <source>
        <dbReference type="ARBA" id="ARBA00022741"/>
    </source>
</evidence>
<keyword evidence="11" id="KW-0862">Zinc</keyword>
<evidence type="ECO:0000256" key="7">
    <source>
        <dbReference type="ARBA" id="ARBA00022917"/>
    </source>
</evidence>
<comment type="similarity">
    <text evidence="1 11">Belongs to the class-II aminoacyl-tRNA synthetase family.</text>
</comment>
<dbReference type="Gene3D" id="3.30.930.10">
    <property type="entry name" value="Bira Bifunctional Protein, Domain 2"/>
    <property type="match status" value="1"/>
</dbReference>
<dbReference type="InterPro" id="IPR009000">
    <property type="entry name" value="Transl_B-barrel_sf"/>
</dbReference>
<dbReference type="RefSeq" id="WP_318749921.1">
    <property type="nucleotide sequence ID" value="NZ_CP132508.1"/>
</dbReference>
<keyword evidence="11" id="KW-0479">Metal-binding</keyword>
<dbReference type="SUPFAM" id="SSF50447">
    <property type="entry name" value="Translation proteins"/>
    <property type="match status" value="1"/>
</dbReference>
<feature type="binding site" evidence="11">
    <location>
        <position position="576"/>
    </location>
    <ligand>
        <name>Zn(2+)</name>
        <dbReference type="ChEBI" id="CHEBI:29105"/>
    </ligand>
</feature>
<dbReference type="Pfam" id="PF07973">
    <property type="entry name" value="tRNA_SAD"/>
    <property type="match status" value="1"/>
</dbReference>
<evidence type="ECO:0000313" key="15">
    <source>
        <dbReference type="Proteomes" id="UP001304683"/>
    </source>
</evidence>
<dbReference type="InterPro" id="IPR003156">
    <property type="entry name" value="DHHA1_dom"/>
</dbReference>
<dbReference type="Pfam" id="PF01411">
    <property type="entry name" value="tRNA-synt_2c"/>
    <property type="match status" value="1"/>
</dbReference>
<evidence type="ECO:0000256" key="3">
    <source>
        <dbReference type="ARBA" id="ARBA00022598"/>
    </source>
</evidence>
<keyword evidence="15" id="KW-1185">Reference proteome</keyword>
<evidence type="ECO:0000256" key="8">
    <source>
        <dbReference type="ARBA" id="ARBA00023146"/>
    </source>
</evidence>
<evidence type="ECO:0000256" key="10">
    <source>
        <dbReference type="ARBA" id="ARBA00048300"/>
    </source>
</evidence>
<dbReference type="PRINTS" id="PR00980">
    <property type="entry name" value="TRNASYNTHALA"/>
</dbReference>
<dbReference type="InterPro" id="IPR002318">
    <property type="entry name" value="Ala-tRNA-lgiase_IIc"/>
</dbReference>
<dbReference type="EC" id="6.1.1.7" evidence="11"/>
<keyword evidence="2 11" id="KW-0820">tRNA-binding</keyword>
<keyword evidence="3 11" id="KW-0436">Ligase</keyword>
<keyword evidence="7 11" id="KW-0648">Protein biosynthesis</keyword>
<dbReference type="SUPFAM" id="SSF101353">
    <property type="entry name" value="Putative anticodon-binding domain of alanyl-tRNA synthetase (AlaRS)"/>
    <property type="match status" value="1"/>
</dbReference>
<proteinExistence type="inferred from homology"/>